<dbReference type="AlphaFoldDB" id="A0AAW2D237"/>
<sequence length="316" mass="35336">MQGNLLSNYLNYIACISDEDEEGIMWTFFSGQFAEGQEGDINGVTSPLVEDAEKLSYISEEDEEGIMCTFFPSQFPEGQDGDINGVTYPLAEDAEKLSYISEEDEEGIMWTFFPGQFAEGQEGDINGVTSPLAKDAEKLSYKSEEDEEGIMWTFFSGQFAEGQEGYINGVTSPLAEDDISEEDEEGIMRTFISGQFVDDKKGTSMESPLLWWKMLRNYHSEEKLFGHHQASLWRRGSQAPSALSSMGNGGDFGSYHEGSYHESHIAWEAPPPRVYKPLGRPLVPQRIKVLGPGSPFSINSPDDGLSHKRIIRKMRL</sequence>
<dbReference type="Proteomes" id="UP001459277">
    <property type="component" value="Unassembled WGS sequence"/>
</dbReference>
<name>A0AAW2D237_9ROSI</name>
<evidence type="ECO:0000313" key="1">
    <source>
        <dbReference type="EMBL" id="KAL0003301.1"/>
    </source>
</evidence>
<gene>
    <name evidence="1" type="ORF">SO802_017082</name>
</gene>
<dbReference type="EMBL" id="JAZDWU010000005">
    <property type="protein sequence ID" value="KAL0003301.1"/>
    <property type="molecule type" value="Genomic_DNA"/>
</dbReference>
<proteinExistence type="predicted"/>
<protein>
    <submittedName>
        <fullName evidence="1">Uncharacterized protein</fullName>
    </submittedName>
</protein>
<organism evidence="1 2">
    <name type="scientific">Lithocarpus litseifolius</name>
    <dbReference type="NCBI Taxonomy" id="425828"/>
    <lineage>
        <taxon>Eukaryota</taxon>
        <taxon>Viridiplantae</taxon>
        <taxon>Streptophyta</taxon>
        <taxon>Embryophyta</taxon>
        <taxon>Tracheophyta</taxon>
        <taxon>Spermatophyta</taxon>
        <taxon>Magnoliopsida</taxon>
        <taxon>eudicotyledons</taxon>
        <taxon>Gunneridae</taxon>
        <taxon>Pentapetalae</taxon>
        <taxon>rosids</taxon>
        <taxon>fabids</taxon>
        <taxon>Fagales</taxon>
        <taxon>Fagaceae</taxon>
        <taxon>Lithocarpus</taxon>
    </lineage>
</organism>
<reference evidence="1 2" key="1">
    <citation type="submission" date="2024-01" db="EMBL/GenBank/DDBJ databases">
        <title>A telomere-to-telomere, gap-free genome of sweet tea (Lithocarpus litseifolius).</title>
        <authorList>
            <person name="Zhou J."/>
        </authorList>
    </citation>
    <scope>NUCLEOTIDE SEQUENCE [LARGE SCALE GENOMIC DNA]</scope>
    <source>
        <strain evidence="1">Zhou-2022a</strain>
        <tissue evidence="1">Leaf</tissue>
    </source>
</reference>
<evidence type="ECO:0000313" key="2">
    <source>
        <dbReference type="Proteomes" id="UP001459277"/>
    </source>
</evidence>
<keyword evidence="2" id="KW-1185">Reference proteome</keyword>
<comment type="caution">
    <text evidence="1">The sequence shown here is derived from an EMBL/GenBank/DDBJ whole genome shotgun (WGS) entry which is preliminary data.</text>
</comment>
<accession>A0AAW2D237</accession>